<sequence length="761" mass="87382">MSKTLRAGLAWATPVKPDQLIIHLATYKLTLPALTTIRLAHRFGTGPQVHITRLPVEILLFIEDIIVETQRKKYYEDERMMWHPEDIESDFACFESKCEPRHHWVEEDNLWDYADPVSDCKSCEKDMTEGIYSKLNCDLRCTKDTAEPCGTCVAGEMSAHGCERNCYAKWKDAVNKYAQQTDHNWEFHEDRKGAWLARIDKTKKGAFHKYKKMLKQHFGLEVYLANTVVDGNNEERWPKHKNYRWHPEAERQTTLCYLTLPKRLGPKGAFDADDRYGDIPESPNAAQAIQVDMHSLSITDEQRRRFQRALKTLGLELYLHPSQAHAYTATPDLSLEEDSDGESGSGEDSDATVGVFRRREDRAFHSRNSSLELKFGSPQPNQKHQPQRYRTTLATVSLRLRAGLAWATPVHPVTLLNHLDSYWQALPNLHSLRLCWKFGKGKDVHITTLQVEIEQAIEHLLIKAEHHNPERNYLLGWVERMREFDCFESICLPSSHRDDMTPPLLNWVEERAEYCDVCGEKDSDGYLSSFSKADKCRERCSSETGLCSACQVPGCEAADSERTCFMQYENVVDEVYEHQEGGYYTHWSRQKSWYQHIEQAQDTERTESDRANQPRWKGDRARLTVGHSRILRKYFGLDIHLADTTFDSISGTWPKHNNHRFNDAEKKTTLCYLTLPKKRSGSISLHEKDGDMDPADVRAARAMRVDLSSLIITEEQRRRFGRAIKALFLEVFLHGSQDLGSTTLADMSASSSTGADKQGSG</sequence>
<accession>A0AAN7ZVC9</accession>
<feature type="compositionally biased region" description="Polar residues" evidence="1">
    <location>
        <begin position="378"/>
        <end position="388"/>
    </location>
</feature>
<reference evidence="2" key="1">
    <citation type="submission" date="2023-08" db="EMBL/GenBank/DDBJ databases">
        <title>Black Yeasts Isolated from many extreme environments.</title>
        <authorList>
            <person name="Coleine C."/>
            <person name="Stajich J.E."/>
            <person name="Selbmann L."/>
        </authorList>
    </citation>
    <scope>NUCLEOTIDE SEQUENCE</scope>
    <source>
        <strain evidence="2">CCFEE 5810</strain>
    </source>
</reference>
<comment type="caution">
    <text evidence="2">The sequence shown here is derived from an EMBL/GenBank/DDBJ whole genome shotgun (WGS) entry which is preliminary data.</text>
</comment>
<dbReference type="EMBL" id="JAVRQU010000003">
    <property type="protein sequence ID" value="KAK5704846.1"/>
    <property type="molecule type" value="Genomic_DNA"/>
</dbReference>
<feature type="region of interest" description="Disordered" evidence="1">
    <location>
        <begin position="367"/>
        <end position="388"/>
    </location>
</feature>
<evidence type="ECO:0000313" key="2">
    <source>
        <dbReference type="EMBL" id="KAK5704846.1"/>
    </source>
</evidence>
<feature type="region of interest" description="Disordered" evidence="1">
    <location>
        <begin position="328"/>
        <end position="354"/>
    </location>
</feature>
<gene>
    <name evidence="2" type="ORF">LTR97_001955</name>
</gene>
<evidence type="ECO:0000256" key="1">
    <source>
        <dbReference type="SAM" id="MobiDB-lite"/>
    </source>
</evidence>
<organism evidence="2 3">
    <name type="scientific">Elasticomyces elasticus</name>
    <dbReference type="NCBI Taxonomy" id="574655"/>
    <lineage>
        <taxon>Eukaryota</taxon>
        <taxon>Fungi</taxon>
        <taxon>Dikarya</taxon>
        <taxon>Ascomycota</taxon>
        <taxon>Pezizomycotina</taxon>
        <taxon>Dothideomycetes</taxon>
        <taxon>Dothideomycetidae</taxon>
        <taxon>Mycosphaerellales</taxon>
        <taxon>Teratosphaeriaceae</taxon>
        <taxon>Elasticomyces</taxon>
    </lineage>
</organism>
<dbReference type="AlphaFoldDB" id="A0AAN7ZVC9"/>
<proteinExistence type="predicted"/>
<name>A0AAN7ZVC9_9PEZI</name>
<protein>
    <submittedName>
        <fullName evidence="2">Uncharacterized protein</fullName>
    </submittedName>
</protein>
<evidence type="ECO:0000313" key="3">
    <source>
        <dbReference type="Proteomes" id="UP001310594"/>
    </source>
</evidence>
<feature type="compositionally biased region" description="Acidic residues" evidence="1">
    <location>
        <begin position="334"/>
        <end position="350"/>
    </location>
</feature>
<dbReference type="Proteomes" id="UP001310594">
    <property type="component" value="Unassembled WGS sequence"/>
</dbReference>